<dbReference type="InterPro" id="IPR035979">
    <property type="entry name" value="RBD_domain_sf"/>
</dbReference>
<dbReference type="GO" id="GO:0003723">
    <property type="term" value="F:RNA binding"/>
    <property type="evidence" value="ECO:0007669"/>
    <property type="project" value="UniProtKB-UniRule"/>
</dbReference>
<dbReference type="GO" id="GO:0005227">
    <property type="term" value="F:calcium-activated cation channel activity"/>
    <property type="evidence" value="ECO:0007669"/>
    <property type="project" value="InterPro"/>
</dbReference>
<dbReference type="SMART" id="SM00360">
    <property type="entry name" value="RRM"/>
    <property type="match status" value="1"/>
</dbReference>
<gene>
    <name evidence="5" type="ORF">ECRASSUSDP1_LOCUS25373</name>
</gene>
<evidence type="ECO:0000259" key="4">
    <source>
        <dbReference type="PROSITE" id="PS50102"/>
    </source>
</evidence>
<dbReference type="Proteomes" id="UP001295684">
    <property type="component" value="Unassembled WGS sequence"/>
</dbReference>
<dbReference type="Gene3D" id="3.30.70.330">
    <property type="match status" value="1"/>
</dbReference>
<keyword evidence="1" id="KW-0694">RNA-binding</keyword>
<evidence type="ECO:0000313" key="5">
    <source>
        <dbReference type="EMBL" id="CAI2383860.1"/>
    </source>
</evidence>
<keyword evidence="3" id="KW-0472">Membrane</keyword>
<proteinExistence type="predicted"/>
<keyword evidence="3" id="KW-0812">Transmembrane</keyword>
<feature type="compositionally biased region" description="Polar residues" evidence="2">
    <location>
        <begin position="20"/>
        <end position="32"/>
    </location>
</feature>
<reference evidence="5" key="1">
    <citation type="submission" date="2023-07" db="EMBL/GenBank/DDBJ databases">
        <authorList>
            <consortium name="AG Swart"/>
            <person name="Singh M."/>
            <person name="Singh A."/>
            <person name="Seah K."/>
            <person name="Emmerich C."/>
        </authorList>
    </citation>
    <scope>NUCLEOTIDE SEQUENCE</scope>
    <source>
        <strain evidence="5">DP1</strain>
    </source>
</reference>
<feature type="transmembrane region" description="Helical" evidence="3">
    <location>
        <begin position="482"/>
        <end position="506"/>
    </location>
</feature>
<protein>
    <recommendedName>
        <fullName evidence="4">RRM domain-containing protein</fullName>
    </recommendedName>
</protein>
<evidence type="ECO:0000313" key="6">
    <source>
        <dbReference type="Proteomes" id="UP001295684"/>
    </source>
</evidence>
<accession>A0AAD1Y4A0</accession>
<comment type="caution">
    <text evidence="5">The sequence shown here is derived from an EMBL/GenBank/DDBJ whole genome shotgun (WGS) entry which is preliminary data.</text>
</comment>
<keyword evidence="3" id="KW-1133">Transmembrane helix</keyword>
<feature type="transmembrane region" description="Helical" evidence="3">
    <location>
        <begin position="643"/>
        <end position="668"/>
    </location>
</feature>
<feature type="transmembrane region" description="Helical" evidence="3">
    <location>
        <begin position="527"/>
        <end position="545"/>
    </location>
</feature>
<dbReference type="CDD" id="cd00590">
    <property type="entry name" value="RRM_SF"/>
    <property type="match status" value="1"/>
</dbReference>
<feature type="transmembrane region" description="Helical" evidence="3">
    <location>
        <begin position="183"/>
        <end position="200"/>
    </location>
</feature>
<feature type="compositionally biased region" description="Basic and acidic residues" evidence="2">
    <location>
        <begin position="1"/>
        <end position="18"/>
    </location>
</feature>
<dbReference type="PANTHER" id="PTHR13018">
    <property type="entry name" value="PROBABLE MEMBRANE PROTEIN DUF221-RELATED"/>
    <property type="match status" value="1"/>
</dbReference>
<feature type="transmembrane region" description="Helical" evidence="3">
    <location>
        <begin position="111"/>
        <end position="133"/>
    </location>
</feature>
<dbReference type="InterPro" id="IPR045122">
    <property type="entry name" value="Csc1-like"/>
</dbReference>
<dbReference type="GO" id="GO:0005886">
    <property type="term" value="C:plasma membrane"/>
    <property type="evidence" value="ECO:0007669"/>
    <property type="project" value="TreeGrafter"/>
</dbReference>
<evidence type="ECO:0000256" key="1">
    <source>
        <dbReference type="PROSITE-ProRule" id="PRU00176"/>
    </source>
</evidence>
<evidence type="ECO:0000256" key="3">
    <source>
        <dbReference type="SAM" id="Phobius"/>
    </source>
</evidence>
<organism evidence="5 6">
    <name type="scientific">Euplotes crassus</name>
    <dbReference type="NCBI Taxonomy" id="5936"/>
    <lineage>
        <taxon>Eukaryota</taxon>
        <taxon>Sar</taxon>
        <taxon>Alveolata</taxon>
        <taxon>Ciliophora</taxon>
        <taxon>Intramacronucleata</taxon>
        <taxon>Spirotrichea</taxon>
        <taxon>Hypotrichia</taxon>
        <taxon>Euplotida</taxon>
        <taxon>Euplotidae</taxon>
        <taxon>Moneuplotes</taxon>
    </lineage>
</organism>
<feature type="domain" description="RRM" evidence="4">
    <location>
        <begin position="217"/>
        <end position="282"/>
    </location>
</feature>
<dbReference type="InterPro" id="IPR000504">
    <property type="entry name" value="RRM_dom"/>
</dbReference>
<feature type="transmembrane region" description="Helical" evidence="3">
    <location>
        <begin position="397"/>
        <end position="417"/>
    </location>
</feature>
<dbReference type="Pfam" id="PF14703">
    <property type="entry name" value="PHM7_cyt"/>
    <property type="match status" value="1"/>
</dbReference>
<feature type="region of interest" description="Disordered" evidence="2">
    <location>
        <begin position="1"/>
        <end position="46"/>
    </location>
</feature>
<feature type="transmembrane region" description="Helical" evidence="3">
    <location>
        <begin position="755"/>
        <end position="774"/>
    </location>
</feature>
<dbReference type="PANTHER" id="PTHR13018:SF135">
    <property type="entry name" value="CSC1_OSCA1-LIKE 7TM REGION DOMAIN-CONTAINING PROTEIN"/>
    <property type="match status" value="1"/>
</dbReference>
<dbReference type="InterPro" id="IPR012677">
    <property type="entry name" value="Nucleotide-bd_a/b_plait_sf"/>
</dbReference>
<sequence>MEKIETNLEEETKEKDPAADSNSIRESNQNESDTNKPRDPEVDTDEGDMVKDEFVVSLGYYKGDYEKSLEYRENILVRDVDNKLMPACKTSNYKFGNYGAGVYLYFEYLKFLSIAFAIMSIIMLPSLICNLIGDYYNSETGTLFDFTTLGNQKGYVSGTSDSDSLKVDDDNEASRALTITSDVINTVALYIFLMVFNAVSRHKMIDLMKRKQTPSDYSIYVTGFPDDSCSEEDIREYFSKYGEVLEIVFARRFGKMMKGYMAQDKINKNIKKREIQVKVEAEKDESLSVLEAVKNDKKLQKLVKKDIKMEQELREKYPKIKCIEDVPSIGAFVVFNKSEDAITCLKAHRLNYTKLRQDEKEKIKGKYKAKVIQADEPSNILWENLEVSYLESFLRSLVVILIVIVLLVGTLCAVYGLRVYQEKIPVVTACEQYDNLTLGTVDHNNKDALDCVCQMKGLVTIIFTSSIRKDCQEYMENEIFRYLVNIAVALLVSVINILIKICFNVLSKFERYKAVTHLNGAIMRKTFISTFINMGLLYLLINANFRSSGFVRTIASGLPGGKKYFFNGDYDDLNRDWYSKVAISIIVLSLTNLVSVVIGAAINETINWIKRKYFAKRQTLQHDMNACMDGNVFTISTKYSTTLALIFVTIIYFGPVPLLVVICCMYLTTNYWLDKFIFVRFCKIPPYTGPSMHISVLRYLPISLMLHCIFSMWAYGSPEVYPDGFYADGTNSDGYTIYRPNDRNFGERLTNKNSLIFFILFILFVIAYIFENIIHRIIMRVLKPSNVVDVAQKTFKEAEPIMKEWTVTSYQPHMNLKYDKILKAMLDVAEVNPDIHESEEEKLDHNSKSDSQQNLVQENAWPENGQP</sequence>
<dbReference type="PROSITE" id="PS50102">
    <property type="entry name" value="RRM"/>
    <property type="match status" value="1"/>
</dbReference>
<dbReference type="AlphaFoldDB" id="A0AAD1Y4A0"/>
<evidence type="ECO:0000256" key="2">
    <source>
        <dbReference type="SAM" id="MobiDB-lite"/>
    </source>
</evidence>
<feature type="region of interest" description="Disordered" evidence="2">
    <location>
        <begin position="835"/>
        <end position="867"/>
    </location>
</feature>
<feature type="transmembrane region" description="Helical" evidence="3">
    <location>
        <begin position="581"/>
        <end position="602"/>
    </location>
</feature>
<dbReference type="InterPro" id="IPR027815">
    <property type="entry name" value="CSC1/OSCA1-like_cyt"/>
</dbReference>
<keyword evidence="6" id="KW-1185">Reference proteome</keyword>
<dbReference type="SUPFAM" id="SSF54928">
    <property type="entry name" value="RNA-binding domain, RBD"/>
    <property type="match status" value="1"/>
</dbReference>
<name>A0AAD1Y4A0_EUPCR</name>
<dbReference type="EMBL" id="CAMPGE010026167">
    <property type="protein sequence ID" value="CAI2383860.1"/>
    <property type="molecule type" value="Genomic_DNA"/>
</dbReference>